<dbReference type="GO" id="GO:0004888">
    <property type="term" value="F:transmembrane signaling receptor activity"/>
    <property type="evidence" value="ECO:0007669"/>
    <property type="project" value="TreeGrafter"/>
</dbReference>
<dbReference type="AlphaFoldDB" id="A0A1W0XC10"/>
<evidence type="ECO:0000256" key="1">
    <source>
        <dbReference type="ARBA" id="ARBA00010487"/>
    </source>
</evidence>
<feature type="transmembrane region" description="Helical" evidence="2">
    <location>
        <begin position="164"/>
        <end position="186"/>
    </location>
</feature>
<protein>
    <submittedName>
        <fullName evidence="3">Limb region 1 protein-like protein</fullName>
    </submittedName>
</protein>
<name>A0A1W0XC10_HYPEX</name>
<feature type="transmembrane region" description="Helical" evidence="2">
    <location>
        <begin position="119"/>
        <end position="144"/>
    </location>
</feature>
<evidence type="ECO:0000256" key="2">
    <source>
        <dbReference type="SAM" id="Phobius"/>
    </source>
</evidence>
<evidence type="ECO:0000313" key="3">
    <source>
        <dbReference type="EMBL" id="OQV25047.1"/>
    </source>
</evidence>
<dbReference type="InterPro" id="IPR008075">
    <property type="entry name" value="LIMR"/>
</dbReference>
<dbReference type="GO" id="GO:0007165">
    <property type="term" value="P:signal transduction"/>
    <property type="evidence" value="ECO:0007669"/>
    <property type="project" value="TreeGrafter"/>
</dbReference>
<accession>A0A1W0XC10</accession>
<keyword evidence="2" id="KW-0472">Membrane</keyword>
<organism evidence="3 4">
    <name type="scientific">Hypsibius exemplaris</name>
    <name type="common">Freshwater tardigrade</name>
    <dbReference type="NCBI Taxonomy" id="2072580"/>
    <lineage>
        <taxon>Eukaryota</taxon>
        <taxon>Metazoa</taxon>
        <taxon>Ecdysozoa</taxon>
        <taxon>Tardigrada</taxon>
        <taxon>Eutardigrada</taxon>
        <taxon>Parachela</taxon>
        <taxon>Hypsibioidea</taxon>
        <taxon>Hypsibiidae</taxon>
        <taxon>Hypsibius</taxon>
    </lineage>
</organism>
<dbReference type="OrthoDB" id="5596951at2759"/>
<dbReference type="PRINTS" id="PR01692">
    <property type="entry name" value="LIPOCALINIMR"/>
</dbReference>
<feature type="transmembrane region" description="Helical" evidence="2">
    <location>
        <begin position="74"/>
        <end position="99"/>
    </location>
</feature>
<proteinExistence type="inferred from homology"/>
<feature type="transmembrane region" description="Helical" evidence="2">
    <location>
        <begin position="393"/>
        <end position="417"/>
    </location>
</feature>
<comment type="caution">
    <text evidence="3">The sequence shown here is derived from an EMBL/GenBank/DDBJ whole genome shotgun (WGS) entry which is preliminary data.</text>
</comment>
<keyword evidence="4" id="KW-1185">Reference proteome</keyword>
<reference evidence="4" key="1">
    <citation type="submission" date="2017-01" db="EMBL/GenBank/DDBJ databases">
        <title>Comparative genomics of anhydrobiosis in the tardigrade Hypsibius dujardini.</title>
        <authorList>
            <person name="Yoshida Y."/>
            <person name="Koutsovoulos G."/>
            <person name="Laetsch D."/>
            <person name="Stevens L."/>
            <person name="Kumar S."/>
            <person name="Horikawa D."/>
            <person name="Ishino K."/>
            <person name="Komine S."/>
            <person name="Tomita M."/>
            <person name="Blaxter M."/>
            <person name="Arakawa K."/>
        </authorList>
    </citation>
    <scope>NUCLEOTIDE SEQUENCE [LARGE SCALE GENOMIC DNA]</scope>
    <source>
        <strain evidence="4">Z151</strain>
    </source>
</reference>
<dbReference type="PANTHER" id="PTHR12625">
    <property type="entry name" value="LIPOCALIN-1 INTERACTING MEMBRANE RECEPTOR LIMR"/>
    <property type="match status" value="1"/>
</dbReference>
<dbReference type="EMBL" id="MTYJ01000004">
    <property type="protein sequence ID" value="OQV25047.1"/>
    <property type="molecule type" value="Genomic_DNA"/>
</dbReference>
<feature type="transmembrane region" description="Helical" evidence="2">
    <location>
        <begin position="26"/>
        <end position="44"/>
    </location>
</feature>
<gene>
    <name evidence="3" type="ORF">BV898_01257</name>
</gene>
<evidence type="ECO:0000313" key="4">
    <source>
        <dbReference type="Proteomes" id="UP000192578"/>
    </source>
</evidence>
<feature type="transmembrane region" description="Helical" evidence="2">
    <location>
        <begin position="298"/>
        <end position="323"/>
    </location>
</feature>
<keyword evidence="2" id="KW-0812">Transmembrane</keyword>
<dbReference type="InterPro" id="IPR006876">
    <property type="entry name" value="LMBR1-like_membr_prot"/>
</dbReference>
<dbReference type="Proteomes" id="UP000192578">
    <property type="component" value="Unassembled WGS sequence"/>
</dbReference>
<feature type="transmembrane region" description="Helical" evidence="2">
    <location>
        <begin position="343"/>
        <end position="372"/>
    </location>
</feature>
<dbReference type="PANTHER" id="PTHR12625:SF0">
    <property type="entry name" value="PROTEIN LILIPOD"/>
    <property type="match status" value="1"/>
</dbReference>
<dbReference type="Pfam" id="PF04791">
    <property type="entry name" value="LMBR1"/>
    <property type="match status" value="2"/>
</dbReference>
<sequence length="515" mass="57972">MDLNGARNSARIADDIELFNDWTRDITVIFLLLSPLSLFAYFLICKYRRKQDLELEQPQQVVQVVDDDAFASKFVILASTVALTVSEGAILLLPFSVLANEVLHSYPSSYYFQWMSSSLIHGLWNLISLISNVALITLILAYFISESEGFENSRKGIFSRVKEALITVAFVFIFLFGFVLLLWHFLNDETWSVLSFSSLTNLHLPWFYTCLSFTGAVILLFATPYGYAQMFSIVGSLVKRPLLSLETSVEYLNSDYRTEIETPLTNGGKDYQADDITPSELEEELEEYLNPSFFRRTLLYPLLMVLMMIWTSFCILVCFINLVSMTLGLRDLPGVSRLADVGITSLSSLGMIGAALEILIIGYTVVAFLVGFYNFPWMSRLMPKAHDTSLTKIVANCAVILLLSSALPLFVRVIGITNFDLLGNFVHISWLRNLRVIVGYNMAYLIFSVLALTAHATNAVWQSICQRLKIGTSGIKKVAQRSTSQSSALKERLTDLVASKLLYVFTKNGYLKKHN</sequence>
<dbReference type="GO" id="GO:0005886">
    <property type="term" value="C:plasma membrane"/>
    <property type="evidence" value="ECO:0007669"/>
    <property type="project" value="TreeGrafter"/>
</dbReference>
<comment type="similarity">
    <text evidence="1">Belongs to the LIMR family.</text>
</comment>
<feature type="transmembrane region" description="Helical" evidence="2">
    <location>
        <begin position="206"/>
        <end position="227"/>
    </location>
</feature>
<feature type="transmembrane region" description="Helical" evidence="2">
    <location>
        <begin position="437"/>
        <end position="461"/>
    </location>
</feature>
<keyword evidence="2" id="KW-1133">Transmembrane helix</keyword>